<evidence type="ECO:0008006" key="3">
    <source>
        <dbReference type="Google" id="ProtNLM"/>
    </source>
</evidence>
<dbReference type="Proteomes" id="UP000594364">
    <property type="component" value="Chromosome 6"/>
</dbReference>
<dbReference type="EMBL" id="CP031390">
    <property type="protein sequence ID" value="QPH19969.1"/>
    <property type="molecule type" value="Genomic_DNA"/>
</dbReference>
<keyword evidence="2" id="KW-1185">Reference proteome</keyword>
<dbReference type="AlphaFoldDB" id="A0A7U3Q2U6"/>
<dbReference type="InterPro" id="IPR011009">
    <property type="entry name" value="Kinase-like_dom_sf"/>
</dbReference>
<dbReference type="SUPFAM" id="SSF56112">
    <property type="entry name" value="Protein kinase-like (PK-like)"/>
    <property type="match status" value="1"/>
</dbReference>
<organism evidence="1 2">
    <name type="scientific">Epichloe festucae (strain Fl1)</name>
    <dbReference type="NCBI Taxonomy" id="877507"/>
    <lineage>
        <taxon>Eukaryota</taxon>
        <taxon>Fungi</taxon>
        <taxon>Dikarya</taxon>
        <taxon>Ascomycota</taxon>
        <taxon>Pezizomycotina</taxon>
        <taxon>Sordariomycetes</taxon>
        <taxon>Hypocreomycetidae</taxon>
        <taxon>Hypocreales</taxon>
        <taxon>Clavicipitaceae</taxon>
        <taxon>Epichloe</taxon>
    </lineage>
</organism>
<name>A0A7U3Q2U6_EPIFF</name>
<evidence type="ECO:0000313" key="2">
    <source>
        <dbReference type="Proteomes" id="UP000594364"/>
    </source>
</evidence>
<dbReference type="OrthoDB" id="5071209at2759"/>
<evidence type="ECO:0000313" key="1">
    <source>
        <dbReference type="EMBL" id="QPH19969.1"/>
    </source>
</evidence>
<protein>
    <recommendedName>
        <fullName evidence="3">Aminoglycoside phosphotransferase domain-containing protein</fullName>
    </recommendedName>
</protein>
<sequence>MTSYLLDKSTEEILFAFPDLLLQLLCANQLFTAPTTPTSDSNLGTAICVHNSNDYRRLQHCVPAMATPQQKNSNVRLLACLVDDDDTSDSDYRFLVDGRHVKYVSTAPGTFCGFEDDRTFEPILLGELFPPFPIGDWNNGYVARDPVTGKATFIRTEKVLFAGVKSLWHNVKLDELDFSRQDRLRQRVHVVTHPRINGGGPVVMKLAVWPWEIASMETETAVYQCICDKGVGPKFLGHLTEGTNGRIIGFIAEWLGGTRSAEPRDLDGCKKALTRLHQLGIKLGDINKHNFLLEDEMNALKNSLESTDAQIGIGAVQGQKI</sequence>
<gene>
    <name evidence="1" type="ORF">C2857_005266</name>
</gene>
<proteinExistence type="predicted"/>
<accession>A0A7U3Q2U6</accession>
<reference evidence="1 2" key="1">
    <citation type="journal article" date="2018" name="PLoS Genet.">
        <title>Repeat elements organise 3D genome structure and mediate transcription in the filamentous fungus Epichloe festucae.</title>
        <authorList>
            <person name="Winter D.J."/>
            <person name="Ganley A.R.D."/>
            <person name="Young C.A."/>
            <person name="Liachko I."/>
            <person name="Schardl C.L."/>
            <person name="Dupont P.Y."/>
            <person name="Berry D."/>
            <person name="Ram A."/>
            <person name="Scott B."/>
            <person name="Cox M.P."/>
        </authorList>
    </citation>
    <scope>NUCLEOTIDE SEQUENCE [LARGE SCALE GENOMIC DNA]</scope>
    <source>
        <strain evidence="1 2">Fl1</strain>
    </source>
</reference>